<keyword evidence="1" id="KW-0697">Rotamase</keyword>
<proteinExistence type="predicted"/>
<dbReference type="Pfam" id="PF13616">
    <property type="entry name" value="Rotamase_3"/>
    <property type="match status" value="1"/>
</dbReference>
<dbReference type="EMBL" id="CP025938">
    <property type="protein sequence ID" value="AUS06576.1"/>
    <property type="molecule type" value="Genomic_DNA"/>
</dbReference>
<gene>
    <name evidence="4" type="ORF">C1A40_14510</name>
</gene>
<reference evidence="5" key="1">
    <citation type="submission" date="2018-01" db="EMBL/GenBank/DDBJ databases">
        <title>Complete genome of Tamlana sp. UJ94.</title>
        <authorList>
            <person name="Jung J."/>
            <person name="Chung D."/>
            <person name="Bae S.S."/>
            <person name="Baek K."/>
        </authorList>
    </citation>
    <scope>NUCLEOTIDE SEQUENCE [LARGE SCALE GENOMIC DNA]</scope>
    <source>
        <strain evidence="5">UJ94</strain>
    </source>
</reference>
<protein>
    <recommendedName>
        <fullName evidence="3">PpiC domain-containing protein</fullName>
    </recommendedName>
</protein>
<dbReference type="PROSITE" id="PS50198">
    <property type="entry name" value="PPIC_PPIASE_2"/>
    <property type="match status" value="1"/>
</dbReference>
<evidence type="ECO:0000259" key="3">
    <source>
        <dbReference type="PROSITE" id="PS50198"/>
    </source>
</evidence>
<feature type="domain" description="PpiC" evidence="3">
    <location>
        <begin position="94"/>
        <end position="168"/>
    </location>
</feature>
<keyword evidence="1" id="KW-0413">Isomerase</keyword>
<evidence type="ECO:0000256" key="2">
    <source>
        <dbReference type="SAM" id="SignalP"/>
    </source>
</evidence>
<organism evidence="4 5">
    <name type="scientific">Pseudotamlana carrageenivorans</name>
    <dbReference type="NCBI Taxonomy" id="2069432"/>
    <lineage>
        <taxon>Bacteria</taxon>
        <taxon>Pseudomonadati</taxon>
        <taxon>Bacteroidota</taxon>
        <taxon>Flavobacteriia</taxon>
        <taxon>Flavobacteriales</taxon>
        <taxon>Flavobacteriaceae</taxon>
        <taxon>Pseudotamlana</taxon>
    </lineage>
</organism>
<name>A0A2I7SKX7_9FLAO</name>
<keyword evidence="5" id="KW-1185">Reference proteome</keyword>
<dbReference type="GO" id="GO:0003755">
    <property type="term" value="F:peptidyl-prolyl cis-trans isomerase activity"/>
    <property type="evidence" value="ECO:0007669"/>
    <property type="project" value="UniProtKB-KW"/>
</dbReference>
<dbReference type="Proteomes" id="UP000236592">
    <property type="component" value="Chromosome"/>
</dbReference>
<dbReference type="KEGG" id="taj:C1A40_14510"/>
<keyword evidence="2" id="KW-0732">Signal</keyword>
<dbReference type="Gene3D" id="3.10.50.40">
    <property type="match status" value="1"/>
</dbReference>
<feature type="chain" id="PRO_5014468145" description="PpiC domain-containing protein" evidence="2">
    <location>
        <begin position="20"/>
        <end position="211"/>
    </location>
</feature>
<evidence type="ECO:0000313" key="5">
    <source>
        <dbReference type="Proteomes" id="UP000236592"/>
    </source>
</evidence>
<dbReference type="AlphaFoldDB" id="A0A2I7SKX7"/>
<dbReference type="OrthoDB" id="1348210at2"/>
<evidence type="ECO:0000256" key="1">
    <source>
        <dbReference type="PROSITE-ProRule" id="PRU00278"/>
    </source>
</evidence>
<dbReference type="InterPro" id="IPR000297">
    <property type="entry name" value="PPIase_PpiC"/>
</dbReference>
<dbReference type="RefSeq" id="WP_102996516.1">
    <property type="nucleotide sequence ID" value="NZ_CP025938.1"/>
</dbReference>
<evidence type="ECO:0000313" key="4">
    <source>
        <dbReference type="EMBL" id="AUS06576.1"/>
    </source>
</evidence>
<feature type="signal peptide" evidence="2">
    <location>
        <begin position="1"/>
        <end position="19"/>
    </location>
</feature>
<dbReference type="InterPro" id="IPR046357">
    <property type="entry name" value="PPIase_dom_sf"/>
</dbReference>
<dbReference type="SUPFAM" id="SSF54534">
    <property type="entry name" value="FKBP-like"/>
    <property type="match status" value="1"/>
</dbReference>
<sequence length="211" mass="24072">MIKKLLSTLIFVSVVALHAQPSVQKELKNINNPEQADAFIKSNKSTKNKLITFNEEKHQTVLAKSLFKKNVGSTEVVDREFEKTYYKVISKTTNTYNRVSYIYLDGSKYNMADLNTLRSRIMANYKDGAPFDFLAKRYSMDAGAEKGGDTGWFTKGKLDTALENSLTNNSYALNDVYTVNLPETNRYYVVLKTHEPKEISELQVLKITEKK</sequence>
<accession>A0A2I7SKX7</accession>